<dbReference type="InterPro" id="IPR012341">
    <property type="entry name" value="6hp_glycosidase-like_sf"/>
</dbReference>
<name>A0A3D2X4A5_9FIRM</name>
<dbReference type="PANTHER" id="PTHR11051">
    <property type="entry name" value="GLYCOSYL HYDROLASE-RELATED"/>
    <property type="match status" value="1"/>
</dbReference>
<dbReference type="Pfam" id="PF03633">
    <property type="entry name" value="Glyco_hydro_65C"/>
    <property type="match status" value="1"/>
</dbReference>
<comment type="similarity">
    <text evidence="1">Belongs to the glycosyl hydrolase 65 family.</text>
</comment>
<dbReference type="Pfam" id="PF03632">
    <property type="entry name" value="Glyco_hydro_65m"/>
    <property type="match status" value="1"/>
</dbReference>
<dbReference type="InterPro" id="IPR037018">
    <property type="entry name" value="GH65_N"/>
</dbReference>
<dbReference type="GO" id="GO:0005975">
    <property type="term" value="P:carbohydrate metabolic process"/>
    <property type="evidence" value="ECO:0007669"/>
    <property type="project" value="InterPro"/>
</dbReference>
<dbReference type="PIRSF" id="PIRSF036289">
    <property type="entry name" value="Glycosyl_hydrolase_malt_phosph"/>
    <property type="match status" value="1"/>
</dbReference>
<dbReference type="Gene3D" id="2.70.98.40">
    <property type="entry name" value="Glycoside hydrolase, family 65, N-terminal domain"/>
    <property type="match status" value="1"/>
</dbReference>
<protein>
    <submittedName>
        <fullName evidence="7">Family 65 glycosyl hydrolase</fullName>
    </submittedName>
</protein>
<evidence type="ECO:0000259" key="4">
    <source>
        <dbReference type="Pfam" id="PF03632"/>
    </source>
</evidence>
<dbReference type="AlphaFoldDB" id="A0A3D2X4A5"/>
<feature type="domain" description="Glycoside hydrolase family 65 C-terminal" evidence="5">
    <location>
        <begin position="709"/>
        <end position="770"/>
    </location>
</feature>
<dbReference type="Gene3D" id="1.50.10.10">
    <property type="match status" value="1"/>
</dbReference>
<evidence type="ECO:0000259" key="6">
    <source>
        <dbReference type="Pfam" id="PF03636"/>
    </source>
</evidence>
<proteinExistence type="inferred from homology"/>
<gene>
    <name evidence="7" type="ORF">DHW61_03005</name>
</gene>
<keyword evidence="7" id="KW-0378">Hydrolase</keyword>
<evidence type="ECO:0000256" key="1">
    <source>
        <dbReference type="ARBA" id="ARBA00006768"/>
    </source>
</evidence>
<accession>A0A3D2X4A5</accession>
<dbReference type="Gene3D" id="2.60.420.10">
    <property type="entry name" value="Maltose phosphorylase, domain 3"/>
    <property type="match status" value="1"/>
</dbReference>
<feature type="domain" description="Glycoside hydrolase family 65 central catalytic" evidence="4">
    <location>
        <begin position="338"/>
        <end position="700"/>
    </location>
</feature>
<feature type="binding site" evidence="3">
    <location>
        <begin position="612"/>
        <end position="613"/>
    </location>
    <ligand>
        <name>substrate</name>
    </ligand>
</feature>
<feature type="active site" description="Proton donor" evidence="2">
    <location>
        <position position="501"/>
    </location>
</feature>
<dbReference type="InterPro" id="IPR005194">
    <property type="entry name" value="Glyco_hydro_65_C"/>
</dbReference>
<dbReference type="InterPro" id="IPR005195">
    <property type="entry name" value="Glyco_hydro_65_M"/>
</dbReference>
<dbReference type="GO" id="GO:0004553">
    <property type="term" value="F:hydrolase activity, hydrolyzing O-glycosyl compounds"/>
    <property type="evidence" value="ECO:0007669"/>
    <property type="project" value="TreeGrafter"/>
</dbReference>
<organism evidence="7 8">
    <name type="scientific">Lachnoclostridium phytofermentans</name>
    <dbReference type="NCBI Taxonomy" id="66219"/>
    <lineage>
        <taxon>Bacteria</taxon>
        <taxon>Bacillati</taxon>
        <taxon>Bacillota</taxon>
        <taxon>Clostridia</taxon>
        <taxon>Lachnospirales</taxon>
        <taxon>Lachnospiraceae</taxon>
    </lineage>
</organism>
<evidence type="ECO:0000256" key="2">
    <source>
        <dbReference type="PIRSR" id="PIRSR036289-50"/>
    </source>
</evidence>
<sequence>MAKIADLYYKADPFQIIEEGFDPNYAKVSESIFSLGNEYMGVRGYFEEGYSSDSLVGSYFNGIYERAEVSSQNYKGIIDNTEFMVNSVDYFYTKVSLDGEQLDLAKVKINQFRRFLDLKTGVLKRSFIWELQNGKQLEIVFERFLSMSDACMAGQRIRLLPLNFDGNIDISLGLDFTRPHYMTGKNYFTCSEGSAKKDSAAEENSLEEENSLAEDSLILVGTTKNTGQKIASMCKIEVPNSVAGNIEREENKISIAYQMELKKLSETVITKVICNLVCKKNHASDYEEFNVKCEEKWRERVNFCYDALLVRNSLWWEEKWKESDIVIEGDDLNQQGIRYCIFQMHQTYHGTEAGTNIGAKGLTGEAYSGNAFWDTETYCLPFYLFNNPKAARNLLMFRYETLEVAKLRAKELDCKGAFYPIATISGRECCSLWQHSSLQLQASTGVAYGIWSYVKLTNDVEFLHQYGLPMLIEISRMLVTRGDYNADGTKYGYYGVMGPDEFQMMVNHNCYTNALGKMTLMYTYDVIKQLKEEGLSEQEMANNYHVSSLEIEDFKKKADSMWIPYHVDTLLFEQHQGYFDLPHVDVDAIPIEEFPLYHHWTYDRIYRNDMIKQPDVLMMMFLFNSNFTIDQLKANYEFYEPRCIHESSLSPSVHSILASQLKKYKEAYQFFGFATRMDLDNYNRNTGEGLHTTSIAAAWMNIVYGFGGMRADGELLSFMPSIPETWTSYSFRIGYRGSVILIEISKREAAFQVLEGSDVFVKIYGKEYILDQSKLKLEIPG</sequence>
<dbReference type="Pfam" id="PF03636">
    <property type="entry name" value="Glyco_hydro_65N"/>
    <property type="match status" value="1"/>
</dbReference>
<feature type="domain" description="Glycoside hydrolase family 65 N-terminal" evidence="6">
    <location>
        <begin position="17"/>
        <end position="274"/>
    </location>
</feature>
<dbReference type="PANTHER" id="PTHR11051:SF14">
    <property type="entry name" value="MALTOSE PHOSPHORYLASE"/>
    <property type="match status" value="1"/>
</dbReference>
<dbReference type="SUPFAM" id="SSF48208">
    <property type="entry name" value="Six-hairpin glycosidases"/>
    <property type="match status" value="1"/>
</dbReference>
<dbReference type="InterPro" id="IPR017045">
    <property type="entry name" value="Malt_Pase/Glycosyl_Hdrlase"/>
</dbReference>
<dbReference type="EMBL" id="DPVV01000109">
    <property type="protein sequence ID" value="HCL01375.1"/>
    <property type="molecule type" value="Genomic_DNA"/>
</dbReference>
<dbReference type="InterPro" id="IPR011013">
    <property type="entry name" value="Gal_mutarotase_sf_dom"/>
</dbReference>
<dbReference type="GO" id="GO:0030246">
    <property type="term" value="F:carbohydrate binding"/>
    <property type="evidence" value="ECO:0007669"/>
    <property type="project" value="InterPro"/>
</dbReference>
<evidence type="ECO:0000313" key="7">
    <source>
        <dbReference type="EMBL" id="HCL01375.1"/>
    </source>
</evidence>
<dbReference type="InterPro" id="IPR008928">
    <property type="entry name" value="6-hairpin_glycosidase_sf"/>
</dbReference>
<dbReference type="InterPro" id="IPR005196">
    <property type="entry name" value="Glyco_hydro_65_N"/>
</dbReference>
<feature type="binding site" evidence="3">
    <location>
        <begin position="373"/>
        <end position="374"/>
    </location>
    <ligand>
        <name>substrate</name>
    </ligand>
</feature>
<dbReference type="Proteomes" id="UP000262969">
    <property type="component" value="Unassembled WGS sequence"/>
</dbReference>
<dbReference type="SUPFAM" id="SSF74650">
    <property type="entry name" value="Galactose mutarotase-like"/>
    <property type="match status" value="1"/>
</dbReference>
<dbReference type="GO" id="GO:0016757">
    <property type="term" value="F:glycosyltransferase activity"/>
    <property type="evidence" value="ECO:0007669"/>
    <property type="project" value="UniProtKB-ARBA"/>
</dbReference>
<comment type="caution">
    <text evidence="7">The sequence shown here is derived from an EMBL/GenBank/DDBJ whole genome shotgun (WGS) entry which is preliminary data.</text>
</comment>
<evidence type="ECO:0000313" key="8">
    <source>
        <dbReference type="Proteomes" id="UP000262969"/>
    </source>
</evidence>
<reference evidence="7 8" key="1">
    <citation type="journal article" date="2018" name="Nat. Biotechnol.">
        <title>A standardized bacterial taxonomy based on genome phylogeny substantially revises the tree of life.</title>
        <authorList>
            <person name="Parks D.H."/>
            <person name="Chuvochina M."/>
            <person name="Waite D.W."/>
            <person name="Rinke C."/>
            <person name="Skarshewski A."/>
            <person name="Chaumeil P.A."/>
            <person name="Hugenholtz P."/>
        </authorList>
    </citation>
    <scope>NUCLEOTIDE SEQUENCE [LARGE SCALE GENOMIC DNA]</scope>
    <source>
        <strain evidence="7">UBA11728</strain>
    </source>
</reference>
<evidence type="ECO:0000259" key="5">
    <source>
        <dbReference type="Pfam" id="PF03633"/>
    </source>
</evidence>
<evidence type="ECO:0000256" key="3">
    <source>
        <dbReference type="PIRSR" id="PIRSR036289-51"/>
    </source>
</evidence>